<dbReference type="EMBL" id="BA000045">
    <property type="protein sequence ID" value="BAC88553.1"/>
    <property type="molecule type" value="Genomic_DNA"/>
</dbReference>
<name>Q7NN03_GLOVI</name>
<dbReference type="KEGG" id="gvi:gsr0612"/>
<dbReference type="EnsemblBacteria" id="BAC88553">
    <property type="protein sequence ID" value="BAC88553"/>
    <property type="gene ID" value="BAC88553"/>
</dbReference>
<dbReference type="InParanoid" id="Q7NN03"/>
<reference evidence="1 2" key="1">
    <citation type="journal article" date="2003" name="DNA Res.">
        <title>Complete genome structure of Gloeobacter violaceus PCC 7421, a cyanobacterium that lacks thylakoids.</title>
        <authorList>
            <person name="Nakamura Y."/>
            <person name="Kaneko T."/>
            <person name="Sato S."/>
            <person name="Mimuro M."/>
            <person name="Miyashita H."/>
            <person name="Tsuchiya T."/>
            <person name="Sasamoto S."/>
            <person name="Watanabe A."/>
            <person name="Kawashima K."/>
            <person name="Kishida Y."/>
            <person name="Kiyokawa C."/>
            <person name="Kohara M."/>
            <person name="Matsumoto M."/>
            <person name="Matsuno A."/>
            <person name="Nakazaki N."/>
            <person name="Shimpo S."/>
            <person name="Takeuchi C."/>
            <person name="Yamada M."/>
            <person name="Tabata S."/>
        </authorList>
    </citation>
    <scope>NUCLEOTIDE SEQUENCE [LARGE SCALE GENOMIC DNA]</scope>
    <source>
        <strain evidence="2">ATCC 29082 / PCC 7421</strain>
    </source>
</reference>
<sequence>MRSTLPRAPSALAEASMARASARCHNRGQLKRQLGGRSAADDFLSAADLYSKLGDAHREQISRHLSRR</sequence>
<protein>
    <submittedName>
        <fullName evidence="1">Gsr0612 protein</fullName>
    </submittedName>
</protein>
<keyword evidence="2" id="KW-1185">Reference proteome</keyword>
<evidence type="ECO:0000313" key="2">
    <source>
        <dbReference type="Proteomes" id="UP000000557"/>
    </source>
</evidence>
<gene>
    <name evidence="1" type="ordered locus">gsr0612</name>
</gene>
<evidence type="ECO:0000313" key="1">
    <source>
        <dbReference type="EMBL" id="BAC88553.1"/>
    </source>
</evidence>
<proteinExistence type="predicted"/>
<dbReference type="HOGENOM" id="CLU_2788010_0_0_3"/>
<dbReference type="AlphaFoldDB" id="Q7NN03"/>
<organism evidence="1 2">
    <name type="scientific">Gloeobacter violaceus (strain ATCC 29082 / PCC 7421)</name>
    <dbReference type="NCBI Taxonomy" id="251221"/>
    <lineage>
        <taxon>Bacteria</taxon>
        <taxon>Bacillati</taxon>
        <taxon>Cyanobacteriota</taxon>
        <taxon>Cyanophyceae</taxon>
        <taxon>Gloeobacterales</taxon>
        <taxon>Gloeobacteraceae</taxon>
        <taxon>Gloeobacter</taxon>
    </lineage>
</organism>
<reference evidence="1 2" key="2">
    <citation type="journal article" date="2003" name="DNA Res.">
        <title>Complete genome structure of Gloeobacter violaceus PCC 7421, a cyanobacterium that lacks thylakoids (supplement).</title>
        <authorList>
            <person name="Nakamura Y."/>
            <person name="Kaneko T."/>
            <person name="Sato S."/>
            <person name="Mimuro M."/>
            <person name="Miyashita H."/>
            <person name="Tsuchiya T."/>
            <person name="Sasamoto S."/>
            <person name="Watanabe A."/>
            <person name="Kawashima K."/>
            <person name="Kishida Y."/>
            <person name="Kiyokawa C."/>
            <person name="Kohara M."/>
            <person name="Matsumoto M."/>
            <person name="Matsuno A."/>
            <person name="Nakazaki N."/>
            <person name="Shimpo S."/>
            <person name="Takeuchi C."/>
            <person name="Yamada M."/>
            <person name="Tabata S."/>
        </authorList>
    </citation>
    <scope>NUCLEOTIDE SEQUENCE [LARGE SCALE GENOMIC DNA]</scope>
    <source>
        <strain evidence="2">ATCC 29082 / PCC 7421</strain>
    </source>
</reference>
<accession>Q7NN03</accession>
<dbReference type="Proteomes" id="UP000000557">
    <property type="component" value="Chromosome"/>
</dbReference>